<evidence type="ECO:0000259" key="1">
    <source>
        <dbReference type="SMART" id="SM00644"/>
    </source>
</evidence>
<evidence type="ECO:0000313" key="2">
    <source>
        <dbReference type="EMBL" id="QES25797.1"/>
    </source>
</evidence>
<evidence type="ECO:0000313" key="3">
    <source>
        <dbReference type="Proteomes" id="UP000323046"/>
    </source>
</evidence>
<dbReference type="Proteomes" id="UP000323046">
    <property type="component" value="Chromosome"/>
</dbReference>
<sequence>MAQPLTPDALLAALRREGVRVAEKAGWRTHNRNHKGPWGPVNGVVIHHTAGSSSLSVCWTGTSDLPGPLCHTHLAKSGTATMLSAGRANHAGTFAANAHQAVVNESPTHPRPDSSEPVDGNAHYYGIEIENLGNGRDPYPAAQYDAAVRWAAAICRAHGWSADSVIGHKEGTRRKIDPSFDMDQFRKDVDERLDHPAGWTPGDEPDQEETVPYTLGRYETADRPLTPGKWTTLPIEGVDLLTGASAYQAMAQITAELPDGATLQGRFYHYRTDGSRWTAGLSERQGTAGSTFADFHNSGSIAATEKLRFEACYWPVEADDQRSITITTSRLRGLYWK</sequence>
<dbReference type="Gene3D" id="3.40.80.10">
    <property type="entry name" value="Peptidoglycan recognition protein-like"/>
    <property type="match status" value="1"/>
</dbReference>
<protein>
    <submittedName>
        <fullName evidence="2">N-acetylmuramoyl-L-alanine amidase</fullName>
    </submittedName>
</protein>
<accession>A0A5P2B712</accession>
<keyword evidence="3" id="KW-1185">Reference proteome</keyword>
<dbReference type="SMART" id="SM00644">
    <property type="entry name" value="Ami_2"/>
    <property type="match status" value="1"/>
</dbReference>
<dbReference type="GO" id="GO:0009253">
    <property type="term" value="P:peptidoglycan catabolic process"/>
    <property type="evidence" value="ECO:0007669"/>
    <property type="project" value="InterPro"/>
</dbReference>
<dbReference type="AlphaFoldDB" id="A0A5P2B712"/>
<proteinExistence type="predicted"/>
<feature type="domain" description="N-acetylmuramoyl-L-alanine amidase" evidence="1">
    <location>
        <begin position="27"/>
        <end position="179"/>
    </location>
</feature>
<gene>
    <name evidence="2" type="ORF">DEJ47_04440</name>
</gene>
<dbReference type="Pfam" id="PF01510">
    <property type="entry name" value="Amidase_2"/>
    <property type="match status" value="1"/>
</dbReference>
<dbReference type="EMBL" id="CP029193">
    <property type="protein sequence ID" value="QES25797.1"/>
    <property type="molecule type" value="Genomic_DNA"/>
</dbReference>
<reference evidence="2 3" key="1">
    <citation type="submission" date="2018-05" db="EMBL/GenBank/DDBJ databases">
        <title>Streptomyces venezuelae.</title>
        <authorList>
            <person name="Kim W."/>
            <person name="Lee N."/>
            <person name="Cho B.-K."/>
        </authorList>
    </citation>
    <scope>NUCLEOTIDE SEQUENCE [LARGE SCALE GENOMIC DNA]</scope>
    <source>
        <strain evidence="2 3">ATCC 14583</strain>
    </source>
</reference>
<dbReference type="CDD" id="cd06583">
    <property type="entry name" value="PGRP"/>
    <property type="match status" value="1"/>
</dbReference>
<dbReference type="InterPro" id="IPR002502">
    <property type="entry name" value="Amidase_domain"/>
</dbReference>
<dbReference type="OrthoDB" id="5178799at2"/>
<dbReference type="InterPro" id="IPR036505">
    <property type="entry name" value="Amidase/PGRP_sf"/>
</dbReference>
<name>A0A5P2B712_STRVZ</name>
<dbReference type="GO" id="GO:0008745">
    <property type="term" value="F:N-acetylmuramoyl-L-alanine amidase activity"/>
    <property type="evidence" value="ECO:0007669"/>
    <property type="project" value="InterPro"/>
</dbReference>
<dbReference type="RefSeq" id="WP_150165124.1">
    <property type="nucleotide sequence ID" value="NZ_CP029193.1"/>
</dbReference>
<dbReference type="SUPFAM" id="SSF55846">
    <property type="entry name" value="N-acetylmuramoyl-L-alanine amidase-like"/>
    <property type="match status" value="1"/>
</dbReference>
<organism evidence="2 3">
    <name type="scientific">Streptomyces venezuelae</name>
    <dbReference type="NCBI Taxonomy" id="54571"/>
    <lineage>
        <taxon>Bacteria</taxon>
        <taxon>Bacillati</taxon>
        <taxon>Actinomycetota</taxon>
        <taxon>Actinomycetes</taxon>
        <taxon>Kitasatosporales</taxon>
        <taxon>Streptomycetaceae</taxon>
        <taxon>Streptomyces</taxon>
    </lineage>
</organism>